<sequence>MVCPWCQRVENPDPPIPPQTTLPKTNPNQPNNSGKKQPPSEQSINSAKEKLKSKSKFSAKRNKRNNELKAFFKNLPTNPKEFIEFLENIKVGLSKKLTSEEIDNLCQAK</sequence>
<dbReference type="AlphaFoldDB" id="A0A2N1P4D0"/>
<proteinExistence type="predicted"/>
<protein>
    <submittedName>
        <fullName evidence="2">Uncharacterized protein</fullName>
    </submittedName>
</protein>
<organism evidence="2 3">
    <name type="scientific">Rhizophagus irregularis</name>
    <dbReference type="NCBI Taxonomy" id="588596"/>
    <lineage>
        <taxon>Eukaryota</taxon>
        <taxon>Fungi</taxon>
        <taxon>Fungi incertae sedis</taxon>
        <taxon>Mucoromycota</taxon>
        <taxon>Glomeromycotina</taxon>
        <taxon>Glomeromycetes</taxon>
        <taxon>Glomerales</taxon>
        <taxon>Glomeraceae</taxon>
        <taxon>Rhizophagus</taxon>
    </lineage>
</organism>
<evidence type="ECO:0000256" key="1">
    <source>
        <dbReference type="SAM" id="MobiDB-lite"/>
    </source>
</evidence>
<evidence type="ECO:0000313" key="2">
    <source>
        <dbReference type="EMBL" id="PKK80942.1"/>
    </source>
</evidence>
<comment type="caution">
    <text evidence="2">The sequence shown here is derived from an EMBL/GenBank/DDBJ whole genome shotgun (WGS) entry which is preliminary data.</text>
</comment>
<evidence type="ECO:0000313" key="3">
    <source>
        <dbReference type="Proteomes" id="UP000233469"/>
    </source>
</evidence>
<feature type="compositionally biased region" description="Polar residues" evidence="1">
    <location>
        <begin position="26"/>
        <end position="46"/>
    </location>
</feature>
<name>A0A2N1P4D0_9GLOM</name>
<dbReference type="Proteomes" id="UP000233469">
    <property type="component" value="Unassembled WGS sequence"/>
</dbReference>
<reference evidence="2 3" key="2">
    <citation type="submission" date="2017-10" db="EMBL/GenBank/DDBJ databases">
        <title>Extensive intraspecific genome diversity in a model arbuscular mycorrhizal fungus.</title>
        <authorList>
            <person name="Chen E.C.H."/>
            <person name="Morin E."/>
            <person name="Baudet D."/>
            <person name="Noel J."/>
            <person name="Ndikumana S."/>
            <person name="Charron P."/>
            <person name="St-Onge C."/>
            <person name="Giorgi J."/>
            <person name="Grigoriev I.V."/>
            <person name="Roux C."/>
            <person name="Martin F.M."/>
            <person name="Corradi N."/>
        </authorList>
    </citation>
    <scope>NUCLEOTIDE SEQUENCE [LARGE SCALE GENOMIC DNA]</scope>
    <source>
        <strain evidence="2 3">C2</strain>
    </source>
</reference>
<feature type="region of interest" description="Disordered" evidence="1">
    <location>
        <begin position="1"/>
        <end position="66"/>
    </location>
</feature>
<gene>
    <name evidence="2" type="ORF">RhiirC2_723282</name>
</gene>
<dbReference type="EMBL" id="LLXL01000003">
    <property type="protein sequence ID" value="PKK80942.1"/>
    <property type="molecule type" value="Genomic_DNA"/>
</dbReference>
<dbReference type="VEuPathDB" id="FungiDB:RhiirFUN_017327"/>
<accession>A0A2N1P4D0</accession>
<reference evidence="2 3" key="1">
    <citation type="submission" date="2016-04" db="EMBL/GenBank/DDBJ databases">
        <title>Genome analyses suggest a sexual origin of heterokaryosis in a supposedly ancient asexual fungus.</title>
        <authorList>
            <person name="Ropars J."/>
            <person name="Sedzielewska K."/>
            <person name="Noel J."/>
            <person name="Charron P."/>
            <person name="Farinelli L."/>
            <person name="Marton T."/>
            <person name="Kruger M."/>
            <person name="Pelin A."/>
            <person name="Brachmann A."/>
            <person name="Corradi N."/>
        </authorList>
    </citation>
    <scope>NUCLEOTIDE SEQUENCE [LARGE SCALE GENOMIC DNA]</scope>
    <source>
        <strain evidence="2 3">C2</strain>
    </source>
</reference>
<dbReference type="VEuPathDB" id="FungiDB:FUN_013736"/>
<feature type="compositionally biased region" description="Basic residues" evidence="1">
    <location>
        <begin position="53"/>
        <end position="63"/>
    </location>
</feature>